<dbReference type="Pfam" id="PF13302">
    <property type="entry name" value="Acetyltransf_3"/>
    <property type="match status" value="1"/>
</dbReference>
<dbReference type="EMBL" id="CP041036">
    <property type="protein sequence ID" value="QDE30020.1"/>
    <property type="molecule type" value="Genomic_DNA"/>
</dbReference>
<dbReference type="SUPFAM" id="SSF55729">
    <property type="entry name" value="Acyl-CoA N-acyltransferases (Nat)"/>
    <property type="match status" value="1"/>
</dbReference>
<evidence type="ECO:0000259" key="1">
    <source>
        <dbReference type="PROSITE" id="PS51186"/>
    </source>
</evidence>
<keyword evidence="2" id="KW-0808">Transferase</keyword>
<keyword evidence="3" id="KW-1185">Reference proteome</keyword>
<protein>
    <submittedName>
        <fullName evidence="2">GNAT family N-acetyltransferase</fullName>
    </submittedName>
</protein>
<dbReference type="Gene3D" id="3.40.630.30">
    <property type="match status" value="1"/>
</dbReference>
<organism evidence="2 3">
    <name type="scientific">Shewanella polaris</name>
    <dbReference type="NCBI Taxonomy" id="2588449"/>
    <lineage>
        <taxon>Bacteria</taxon>
        <taxon>Pseudomonadati</taxon>
        <taxon>Pseudomonadota</taxon>
        <taxon>Gammaproteobacteria</taxon>
        <taxon>Alteromonadales</taxon>
        <taxon>Shewanellaceae</taxon>
        <taxon>Shewanella</taxon>
    </lineage>
</organism>
<dbReference type="PROSITE" id="PS51186">
    <property type="entry name" value="GNAT"/>
    <property type="match status" value="1"/>
</dbReference>
<reference evidence="2 3" key="1">
    <citation type="submission" date="2019-06" db="EMBL/GenBank/DDBJ databases">
        <title>The genome of Shewanella sp. SM1901.</title>
        <authorList>
            <person name="Cha Q."/>
        </authorList>
    </citation>
    <scope>NUCLEOTIDE SEQUENCE [LARGE SCALE GENOMIC DNA]</scope>
    <source>
        <strain evidence="2 3">SM1901</strain>
    </source>
</reference>
<name>A0A4Y5YB49_9GAMM</name>
<dbReference type="PANTHER" id="PTHR43328:SF1">
    <property type="entry name" value="N-ACETYLTRANSFERASE DOMAIN-CONTAINING PROTEIN"/>
    <property type="match status" value="1"/>
</dbReference>
<dbReference type="Proteomes" id="UP000319809">
    <property type="component" value="Chromosome"/>
</dbReference>
<evidence type="ECO:0000313" key="2">
    <source>
        <dbReference type="EMBL" id="QDE30020.1"/>
    </source>
</evidence>
<dbReference type="GO" id="GO:0016747">
    <property type="term" value="F:acyltransferase activity, transferring groups other than amino-acyl groups"/>
    <property type="evidence" value="ECO:0007669"/>
    <property type="project" value="InterPro"/>
</dbReference>
<sequence length="161" mass="18680">MNIYLRPITEADLAILFEFEHDPIANKMADFPAREREAFYQHWQQKIFADEQAMAQGIWLDNVLVGNVLSWVNDELATEVEPEVRLMGYWIGREYWGQGIATNAVKMFLQQYISSPVYAYIDEHNQGSLRVAQSNGFVDVTAQYVSLFSKDNLRIFKRGHI</sequence>
<dbReference type="RefSeq" id="WP_140233291.1">
    <property type="nucleotide sequence ID" value="NZ_CP041036.1"/>
</dbReference>
<gene>
    <name evidence="2" type="ORF">FH971_02935</name>
</gene>
<dbReference type="AlphaFoldDB" id="A0A4Y5YB49"/>
<dbReference type="InterPro" id="IPR016181">
    <property type="entry name" value="Acyl_CoA_acyltransferase"/>
</dbReference>
<evidence type="ECO:0000313" key="3">
    <source>
        <dbReference type="Proteomes" id="UP000319809"/>
    </source>
</evidence>
<dbReference type="PANTHER" id="PTHR43328">
    <property type="entry name" value="ACETYLTRANSFERASE-RELATED"/>
    <property type="match status" value="1"/>
</dbReference>
<dbReference type="KEGG" id="spol:FH971_02935"/>
<accession>A0A4Y5YB49</accession>
<dbReference type="InterPro" id="IPR000182">
    <property type="entry name" value="GNAT_dom"/>
</dbReference>
<proteinExistence type="predicted"/>
<feature type="domain" description="N-acetyltransferase" evidence="1">
    <location>
        <begin position="3"/>
        <end position="154"/>
    </location>
</feature>